<dbReference type="STRING" id="1129794.C427_1673"/>
<sequence length="39" mass="4612">MPDLNNLPDTHFFLTFKNTIMREQQTNSLLIQSGFRKTN</sequence>
<protein>
    <submittedName>
        <fullName evidence="1">Uncharacterized protein</fullName>
    </submittedName>
</protein>
<dbReference type="HOGENOM" id="CLU_3314104_0_0_6"/>
<evidence type="ECO:0000313" key="1">
    <source>
        <dbReference type="EMBL" id="AGH43782.1"/>
    </source>
</evidence>
<accession>K6Z6C2</accession>
<dbReference type="Proteomes" id="UP000011864">
    <property type="component" value="Chromosome"/>
</dbReference>
<gene>
    <name evidence="1" type="ORF">C427_1673</name>
</gene>
<dbReference type="EMBL" id="CP003837">
    <property type="protein sequence ID" value="AGH43782.1"/>
    <property type="molecule type" value="Genomic_DNA"/>
</dbReference>
<keyword evidence="2" id="KW-1185">Reference proteome</keyword>
<dbReference type="KEGG" id="gps:C427_1673"/>
<organism evidence="1 2">
    <name type="scientific">Paraglaciecola psychrophila 170</name>
    <dbReference type="NCBI Taxonomy" id="1129794"/>
    <lineage>
        <taxon>Bacteria</taxon>
        <taxon>Pseudomonadati</taxon>
        <taxon>Pseudomonadota</taxon>
        <taxon>Gammaproteobacteria</taxon>
        <taxon>Alteromonadales</taxon>
        <taxon>Alteromonadaceae</taxon>
        <taxon>Paraglaciecola</taxon>
    </lineage>
</organism>
<name>K6Z6C2_9ALTE</name>
<reference evidence="1 2" key="1">
    <citation type="journal article" date="2013" name="Genome Announc.">
        <title>Complete Genome Sequence of Glaciecola psychrophila Strain 170T.</title>
        <authorList>
            <person name="Yin J."/>
            <person name="Chen J."/>
            <person name="Liu G."/>
            <person name="Yu Y."/>
            <person name="Song L."/>
            <person name="Wang X."/>
            <person name="Qu X."/>
        </authorList>
    </citation>
    <scope>NUCLEOTIDE SEQUENCE [LARGE SCALE GENOMIC DNA]</scope>
    <source>
        <strain evidence="1 2">170</strain>
    </source>
</reference>
<dbReference type="AlphaFoldDB" id="K6Z6C2"/>
<evidence type="ECO:0000313" key="2">
    <source>
        <dbReference type="Proteomes" id="UP000011864"/>
    </source>
</evidence>
<proteinExistence type="predicted"/>